<protein>
    <submittedName>
        <fullName evidence="2">Uncharacterized protein</fullName>
    </submittedName>
</protein>
<dbReference type="AlphaFoldDB" id="A0A6A3JZS1"/>
<dbReference type="EMBL" id="QXFW01001032">
    <property type="protein sequence ID" value="KAE8997885.1"/>
    <property type="molecule type" value="Genomic_DNA"/>
</dbReference>
<evidence type="ECO:0000313" key="4">
    <source>
        <dbReference type="EMBL" id="KAE9334465.1"/>
    </source>
</evidence>
<evidence type="ECO:0000313" key="3">
    <source>
        <dbReference type="EMBL" id="KAE9308458.1"/>
    </source>
</evidence>
<evidence type="ECO:0000313" key="2">
    <source>
        <dbReference type="EMBL" id="KAE8997885.1"/>
    </source>
</evidence>
<dbReference type="Proteomes" id="UP000460718">
    <property type="component" value="Unassembled WGS sequence"/>
</dbReference>
<dbReference type="Proteomes" id="UP000486351">
    <property type="component" value="Unassembled WGS sequence"/>
</dbReference>
<evidence type="ECO:0000313" key="5">
    <source>
        <dbReference type="Proteomes" id="UP000437068"/>
    </source>
</evidence>
<reference evidence="6 7" key="1">
    <citation type="submission" date="2018-09" db="EMBL/GenBank/DDBJ databases">
        <title>Genomic investigation of the strawberry pathogen Phytophthora fragariae indicates pathogenicity is determined by transcriptional variation in three key races.</title>
        <authorList>
            <person name="Adams T.M."/>
            <person name="Armitage A.D."/>
            <person name="Sobczyk M.K."/>
            <person name="Bates H.J."/>
            <person name="Dunwell J.M."/>
            <person name="Nellist C.F."/>
            <person name="Harrison R.J."/>
        </authorList>
    </citation>
    <scope>NUCLEOTIDE SEQUENCE [LARGE SCALE GENOMIC DNA]</scope>
    <source>
        <strain evidence="3 5">A4</strain>
        <strain evidence="4 7">NOV-77</strain>
        <strain evidence="2 6">SCRP245</strain>
    </source>
</reference>
<dbReference type="EMBL" id="QXFY01000844">
    <property type="protein sequence ID" value="KAE9334465.1"/>
    <property type="molecule type" value="Genomic_DNA"/>
</dbReference>
<proteinExistence type="predicted"/>
<sequence length="163" mass="16636">MKPESSGRQENSVKFTAPSKKVSPFGQVGGAAGVELAPEQKALAEQGSPTQSTKLIASLLMVELAVLLAPGATAPVTAQVMAELEPRTTQVMVVQAPGTTTAQPELAELMAVLESSESAELRAALLTLEPPESAGLMAALGSSESAELRAALQVVQPAGCVTE</sequence>
<name>A0A6A3JZS1_9STRA</name>
<evidence type="ECO:0000256" key="1">
    <source>
        <dbReference type="SAM" id="MobiDB-lite"/>
    </source>
</evidence>
<feature type="region of interest" description="Disordered" evidence="1">
    <location>
        <begin position="1"/>
        <end position="28"/>
    </location>
</feature>
<dbReference type="Proteomes" id="UP000437068">
    <property type="component" value="Unassembled WGS sequence"/>
</dbReference>
<evidence type="ECO:0000313" key="7">
    <source>
        <dbReference type="Proteomes" id="UP000486351"/>
    </source>
</evidence>
<accession>A0A6A3JZS1</accession>
<evidence type="ECO:0000313" key="6">
    <source>
        <dbReference type="Proteomes" id="UP000460718"/>
    </source>
</evidence>
<comment type="caution">
    <text evidence="2">The sequence shown here is derived from an EMBL/GenBank/DDBJ whole genome shotgun (WGS) entry which is preliminary data.</text>
</comment>
<dbReference type="EMBL" id="QXGE01000581">
    <property type="protein sequence ID" value="KAE9308458.1"/>
    <property type="molecule type" value="Genomic_DNA"/>
</dbReference>
<organism evidence="2 6">
    <name type="scientific">Phytophthora fragariae</name>
    <dbReference type="NCBI Taxonomy" id="53985"/>
    <lineage>
        <taxon>Eukaryota</taxon>
        <taxon>Sar</taxon>
        <taxon>Stramenopiles</taxon>
        <taxon>Oomycota</taxon>
        <taxon>Peronosporomycetes</taxon>
        <taxon>Peronosporales</taxon>
        <taxon>Peronosporaceae</taxon>
        <taxon>Phytophthora</taxon>
    </lineage>
</organism>
<gene>
    <name evidence="3" type="ORF">PF001_g11168</name>
    <name evidence="4" type="ORF">PF008_g13956</name>
    <name evidence="2" type="ORF">PF011_g15284</name>
</gene>